<name>A0AA91DR16_VARPD</name>
<dbReference type="PANTHER" id="PTHR35563">
    <property type="entry name" value="BARREL METAL-DEPENDENT HYDROLASE, PUTATIVE (AFU_ORTHOLOGUE AFUA_1G16240)-RELATED"/>
    <property type="match status" value="1"/>
</dbReference>
<dbReference type="Gene3D" id="3.20.20.140">
    <property type="entry name" value="Metal-dependent hydrolases"/>
    <property type="match status" value="1"/>
</dbReference>
<reference evidence="2 3" key="1">
    <citation type="submission" date="2016-03" db="EMBL/GenBank/DDBJ databases">
        <title>Genome sequence of Variovorax paradoxus KB5.</title>
        <authorList>
            <person name="Jeong H."/>
            <person name="Hong C.E."/>
            <person name="Jo S.H."/>
            <person name="Park J.M."/>
        </authorList>
    </citation>
    <scope>NUCLEOTIDE SEQUENCE [LARGE SCALE GENOMIC DNA]</scope>
    <source>
        <strain evidence="2 3">KB5</strain>
    </source>
</reference>
<comment type="caution">
    <text evidence="2">The sequence shown here is derived from an EMBL/GenBank/DDBJ whole genome shotgun (WGS) entry which is preliminary data.</text>
</comment>
<dbReference type="SUPFAM" id="SSF51556">
    <property type="entry name" value="Metallo-dependent hydrolases"/>
    <property type="match status" value="1"/>
</dbReference>
<dbReference type="EMBL" id="LVHG01000037">
    <property type="protein sequence ID" value="OAK64555.1"/>
    <property type="molecule type" value="Genomic_DNA"/>
</dbReference>
<evidence type="ECO:0000313" key="3">
    <source>
        <dbReference type="Proteomes" id="UP000077852"/>
    </source>
</evidence>
<dbReference type="Pfam" id="PF04909">
    <property type="entry name" value="Amidohydro_2"/>
    <property type="match status" value="1"/>
</dbReference>
<organism evidence="2 3">
    <name type="scientific">Variovorax paradoxus</name>
    <dbReference type="NCBI Taxonomy" id="34073"/>
    <lineage>
        <taxon>Bacteria</taxon>
        <taxon>Pseudomonadati</taxon>
        <taxon>Pseudomonadota</taxon>
        <taxon>Betaproteobacteria</taxon>
        <taxon>Burkholderiales</taxon>
        <taxon>Comamonadaceae</taxon>
        <taxon>Variovorax</taxon>
    </lineage>
</organism>
<evidence type="ECO:0000313" key="2">
    <source>
        <dbReference type="EMBL" id="OAK64555.1"/>
    </source>
</evidence>
<dbReference type="InterPro" id="IPR032466">
    <property type="entry name" value="Metal_Hydrolase"/>
</dbReference>
<dbReference type="InterPro" id="IPR006680">
    <property type="entry name" value="Amidohydro-rel"/>
</dbReference>
<sequence length="306" mass="32597">MAAIDASCADALVAPFSAGRGRTPVDVPPGACDCHVHLYDARYPAAPAATLRPPDASAADYRRLQRRTGTQRVVFVTPSTYGTDNGPLCDALAAFGAQARGVAVVDERVSDSELEALHARGVRGIRLNLSLGVVNSASQIEPLARRVAPLGWHLQLLAPAHAWSDLASVLGDLPVPVVFDHFGRLAPAMAGRHASHALILRLLEERRAWVKLSGAYIVSERGAPGYEDVAALARGFLEAAPDRVLWGSDWPHASASAGHQAMPDDAQLMALLAGWIGTRRALHRVLVDNPVALYGFDRPTTTLETP</sequence>
<accession>A0AA91DR16</accession>
<dbReference type="AlphaFoldDB" id="A0AA91DR16"/>
<feature type="domain" description="Amidohydrolase-related" evidence="1">
    <location>
        <begin position="32"/>
        <end position="296"/>
    </location>
</feature>
<proteinExistence type="predicted"/>
<dbReference type="InterPro" id="IPR052358">
    <property type="entry name" value="Aro_Compnd_Degr_Hydrolases"/>
</dbReference>
<gene>
    <name evidence="2" type="ORF">A3K87_14300</name>
</gene>
<dbReference type="RefSeq" id="WP_081267678.1">
    <property type="nucleotide sequence ID" value="NZ_LVHG01000037.1"/>
</dbReference>
<dbReference type="GO" id="GO:0016787">
    <property type="term" value="F:hydrolase activity"/>
    <property type="evidence" value="ECO:0007669"/>
    <property type="project" value="InterPro"/>
</dbReference>
<evidence type="ECO:0000259" key="1">
    <source>
        <dbReference type="Pfam" id="PF04909"/>
    </source>
</evidence>
<protein>
    <submittedName>
        <fullName evidence="2">Amidohydrolase</fullName>
    </submittedName>
</protein>
<dbReference type="Proteomes" id="UP000077852">
    <property type="component" value="Unassembled WGS sequence"/>
</dbReference>
<dbReference type="PANTHER" id="PTHR35563:SF2">
    <property type="entry name" value="BARREL METAL-DEPENDENT HYDROLASE, PUTATIVE (AFU_ORTHOLOGUE AFUA_1G16240)-RELATED"/>
    <property type="match status" value="1"/>
</dbReference>